<dbReference type="Pfam" id="PF12833">
    <property type="entry name" value="HTH_18"/>
    <property type="match status" value="1"/>
</dbReference>
<dbReference type="InterPro" id="IPR050204">
    <property type="entry name" value="AraC_XylS_family_regulators"/>
</dbReference>
<dbReference type="Pfam" id="PF20240">
    <property type="entry name" value="DUF6597"/>
    <property type="match status" value="1"/>
</dbReference>
<accession>A0ABV2QVF6</accession>
<dbReference type="InterPro" id="IPR018060">
    <property type="entry name" value="HTH_AraC"/>
</dbReference>
<dbReference type="RefSeq" id="WP_354549071.1">
    <property type="nucleotide sequence ID" value="NZ_JBEPSM010000001.1"/>
</dbReference>
<feature type="domain" description="HTH araC/xylS-type" evidence="4">
    <location>
        <begin position="159"/>
        <end position="258"/>
    </location>
</feature>
<gene>
    <name evidence="5" type="ORF">ABIE08_000913</name>
</gene>
<dbReference type="SMART" id="SM00342">
    <property type="entry name" value="HTH_ARAC"/>
    <property type="match status" value="1"/>
</dbReference>
<protein>
    <submittedName>
        <fullName evidence="5">AraC-like DNA-binding protein</fullName>
    </submittedName>
</protein>
<keyword evidence="3" id="KW-0804">Transcription</keyword>
<proteinExistence type="predicted"/>
<comment type="caution">
    <text evidence="5">The sequence shown here is derived from an EMBL/GenBank/DDBJ whole genome shotgun (WGS) entry which is preliminary data.</text>
</comment>
<organism evidence="5 6">
    <name type="scientific">Kaistia defluvii</name>
    <dbReference type="NCBI Taxonomy" id="410841"/>
    <lineage>
        <taxon>Bacteria</taxon>
        <taxon>Pseudomonadati</taxon>
        <taxon>Pseudomonadota</taxon>
        <taxon>Alphaproteobacteria</taxon>
        <taxon>Hyphomicrobiales</taxon>
        <taxon>Kaistiaceae</taxon>
        <taxon>Kaistia</taxon>
    </lineage>
</organism>
<dbReference type="Proteomes" id="UP001549321">
    <property type="component" value="Unassembled WGS sequence"/>
</dbReference>
<keyword evidence="6" id="KW-1185">Reference proteome</keyword>
<dbReference type="EMBL" id="JBEPSM010000001">
    <property type="protein sequence ID" value="MET4633000.1"/>
    <property type="molecule type" value="Genomic_DNA"/>
</dbReference>
<evidence type="ECO:0000256" key="1">
    <source>
        <dbReference type="ARBA" id="ARBA00023015"/>
    </source>
</evidence>
<reference evidence="5 6" key="1">
    <citation type="submission" date="2024-06" db="EMBL/GenBank/DDBJ databases">
        <title>Sorghum-associated microbial communities from plants grown in Nebraska, USA.</title>
        <authorList>
            <person name="Schachtman D."/>
        </authorList>
    </citation>
    <scope>NUCLEOTIDE SEQUENCE [LARGE SCALE GENOMIC DNA]</scope>
    <source>
        <strain evidence="5 6">3207</strain>
    </source>
</reference>
<evidence type="ECO:0000313" key="5">
    <source>
        <dbReference type="EMBL" id="MET4633000.1"/>
    </source>
</evidence>
<dbReference type="PROSITE" id="PS01124">
    <property type="entry name" value="HTH_ARAC_FAMILY_2"/>
    <property type="match status" value="1"/>
</dbReference>
<evidence type="ECO:0000259" key="4">
    <source>
        <dbReference type="PROSITE" id="PS01124"/>
    </source>
</evidence>
<name>A0ABV2QVF6_9HYPH</name>
<dbReference type="InterPro" id="IPR046532">
    <property type="entry name" value="DUF6597"/>
</dbReference>
<evidence type="ECO:0000313" key="6">
    <source>
        <dbReference type="Proteomes" id="UP001549321"/>
    </source>
</evidence>
<evidence type="ECO:0000256" key="2">
    <source>
        <dbReference type="ARBA" id="ARBA00023125"/>
    </source>
</evidence>
<dbReference type="PANTHER" id="PTHR46796">
    <property type="entry name" value="HTH-TYPE TRANSCRIPTIONAL ACTIVATOR RHAS-RELATED"/>
    <property type="match status" value="1"/>
</dbReference>
<keyword evidence="1" id="KW-0805">Transcription regulation</keyword>
<dbReference type="PANTHER" id="PTHR46796:SF15">
    <property type="entry name" value="BLL1074 PROTEIN"/>
    <property type="match status" value="1"/>
</dbReference>
<keyword evidence="2" id="KW-0238">DNA-binding</keyword>
<dbReference type="Gene3D" id="1.10.10.60">
    <property type="entry name" value="Homeodomain-like"/>
    <property type="match status" value="1"/>
</dbReference>
<sequence length="261" mass="28211">MKDKPVTNPVADQAGFYREFAPPIALRGHFQCVWINRAAATSGGPVDVVPDGCVDLVWRGGRLLVAGPDITVARPVLAAGSIVLGARFRAGAAARWLGLPMSELVGRSVDLAGIWSARRLRDVVEPIADTVSTGQKARSLLDGIAALSPPDGSPDPVAERMFAWLGEGLGAEEPITVLRERLDISERTLLRRSHEHFGYGPKMLDRILRFQRFQAMARRSPRASLAALAAEAGFADQAHLNREVQSLCVMSAGAFLRQLSR</sequence>
<evidence type="ECO:0000256" key="3">
    <source>
        <dbReference type="ARBA" id="ARBA00023163"/>
    </source>
</evidence>